<sequence length="210" mass="24174">MNDISSHIQQFLSFKGCFAWTTITELSTEDLEQLSGYEREELKEQTNVRRQREFVTSRLLLKKMAHQSLPVQDDIQIRKDELGQPFAVCGDEQYFVSIAHTRQHVFCGITVSKPIGIDLEPVERKVPSKLSKRISHPNESQAINEIPTVQLWTIKEAYIKLRGEGLRMNMNEVCIQPSGAHFEAQLNNDKRAKICSFQSENNWVAVAHYQ</sequence>
<dbReference type="InterPro" id="IPR008278">
    <property type="entry name" value="4-PPantetheinyl_Trfase_dom"/>
</dbReference>
<name>A0A5D3YMN6_9BACT</name>
<dbReference type="GO" id="GO:0019878">
    <property type="term" value="P:lysine biosynthetic process via aminoadipic acid"/>
    <property type="evidence" value="ECO:0007669"/>
    <property type="project" value="TreeGrafter"/>
</dbReference>
<dbReference type="PANTHER" id="PTHR12215:SF10">
    <property type="entry name" value="L-AMINOADIPATE-SEMIALDEHYDE DEHYDROGENASE-PHOSPHOPANTETHEINYL TRANSFERASE"/>
    <property type="match status" value="1"/>
</dbReference>
<proteinExistence type="inferred from homology"/>
<comment type="similarity">
    <text evidence="1">Belongs to the P-Pant transferase superfamily. Gsp/Sfp/HetI/AcpT family.</text>
</comment>
<organism evidence="4 5">
    <name type="scientific">Fodinibius salinus</name>
    <dbReference type="NCBI Taxonomy" id="860790"/>
    <lineage>
        <taxon>Bacteria</taxon>
        <taxon>Pseudomonadati</taxon>
        <taxon>Balneolota</taxon>
        <taxon>Balneolia</taxon>
        <taxon>Balneolales</taxon>
        <taxon>Balneolaceae</taxon>
        <taxon>Fodinibius</taxon>
    </lineage>
</organism>
<dbReference type="Proteomes" id="UP000324595">
    <property type="component" value="Unassembled WGS sequence"/>
</dbReference>
<dbReference type="InterPro" id="IPR037143">
    <property type="entry name" value="4-PPantetheinyl_Trfase_dom_sf"/>
</dbReference>
<accession>A0A5D3YMN6</accession>
<evidence type="ECO:0000259" key="3">
    <source>
        <dbReference type="Pfam" id="PF01648"/>
    </source>
</evidence>
<keyword evidence="5" id="KW-1185">Reference proteome</keyword>
<dbReference type="SUPFAM" id="SSF56214">
    <property type="entry name" value="4'-phosphopantetheinyl transferase"/>
    <property type="match status" value="2"/>
</dbReference>
<dbReference type="PANTHER" id="PTHR12215">
    <property type="entry name" value="PHOSPHOPANTETHEINE TRANSFERASE"/>
    <property type="match status" value="1"/>
</dbReference>
<evidence type="ECO:0000313" key="5">
    <source>
        <dbReference type="Proteomes" id="UP000324595"/>
    </source>
</evidence>
<dbReference type="RefSeq" id="WP_148898045.1">
    <property type="nucleotide sequence ID" value="NZ_VNHY01000001.1"/>
</dbReference>
<evidence type="ECO:0000313" key="4">
    <source>
        <dbReference type="EMBL" id="TYP95376.1"/>
    </source>
</evidence>
<evidence type="ECO:0000256" key="2">
    <source>
        <dbReference type="ARBA" id="ARBA00022679"/>
    </source>
</evidence>
<protein>
    <submittedName>
        <fullName evidence="4">Phosphopantetheinyl transferase</fullName>
    </submittedName>
</protein>
<dbReference type="EMBL" id="VNHY01000001">
    <property type="protein sequence ID" value="TYP95376.1"/>
    <property type="molecule type" value="Genomic_DNA"/>
</dbReference>
<comment type="caution">
    <text evidence="4">The sequence shown here is derived from an EMBL/GenBank/DDBJ whole genome shotgun (WGS) entry which is preliminary data.</text>
</comment>
<dbReference type="Gene3D" id="3.90.470.20">
    <property type="entry name" value="4'-phosphopantetheinyl transferase domain"/>
    <property type="match status" value="2"/>
</dbReference>
<gene>
    <name evidence="4" type="ORF">LX73_0677</name>
</gene>
<dbReference type="Pfam" id="PF01648">
    <property type="entry name" value="ACPS"/>
    <property type="match status" value="1"/>
</dbReference>
<dbReference type="InterPro" id="IPR050559">
    <property type="entry name" value="P-Pant_transferase_sf"/>
</dbReference>
<dbReference type="AlphaFoldDB" id="A0A5D3YMN6"/>
<dbReference type="OrthoDB" id="9808281at2"/>
<dbReference type="GO" id="GO:0005829">
    <property type="term" value="C:cytosol"/>
    <property type="evidence" value="ECO:0007669"/>
    <property type="project" value="TreeGrafter"/>
</dbReference>
<dbReference type="GO" id="GO:0000287">
    <property type="term" value="F:magnesium ion binding"/>
    <property type="evidence" value="ECO:0007669"/>
    <property type="project" value="InterPro"/>
</dbReference>
<feature type="domain" description="4'-phosphopantetheinyl transferase" evidence="3">
    <location>
        <begin position="114"/>
        <end position="203"/>
    </location>
</feature>
<dbReference type="GO" id="GO:0008897">
    <property type="term" value="F:holo-[acyl-carrier-protein] synthase activity"/>
    <property type="evidence" value="ECO:0007669"/>
    <property type="project" value="InterPro"/>
</dbReference>
<keyword evidence="2 4" id="KW-0808">Transferase</keyword>
<reference evidence="4 5" key="1">
    <citation type="submission" date="2019-07" db="EMBL/GenBank/DDBJ databases">
        <title>Genomic Encyclopedia of Archaeal and Bacterial Type Strains, Phase II (KMG-II): from individual species to whole genera.</title>
        <authorList>
            <person name="Goeker M."/>
        </authorList>
    </citation>
    <scope>NUCLEOTIDE SEQUENCE [LARGE SCALE GENOMIC DNA]</scope>
    <source>
        <strain evidence="4 5">DSM 21935</strain>
    </source>
</reference>
<evidence type="ECO:0000256" key="1">
    <source>
        <dbReference type="ARBA" id="ARBA00010990"/>
    </source>
</evidence>